<feature type="transmembrane region" description="Helical" evidence="1">
    <location>
        <begin position="16"/>
        <end position="40"/>
    </location>
</feature>
<name>A0A5M9R294_9GAMM</name>
<organism evidence="2 3">
    <name type="scientific">Morganella psychrotolerans</name>
    <dbReference type="NCBI Taxonomy" id="368603"/>
    <lineage>
        <taxon>Bacteria</taxon>
        <taxon>Pseudomonadati</taxon>
        <taxon>Pseudomonadota</taxon>
        <taxon>Gammaproteobacteria</taxon>
        <taxon>Enterobacterales</taxon>
        <taxon>Morganellaceae</taxon>
        <taxon>Morganella</taxon>
    </lineage>
</organism>
<dbReference type="OrthoDB" id="6461174at2"/>
<keyword evidence="1" id="KW-0812">Transmembrane</keyword>
<protein>
    <submittedName>
        <fullName evidence="2">Uncharacterized protein</fullName>
    </submittedName>
</protein>
<reference evidence="2 3" key="1">
    <citation type="submission" date="2019-09" db="EMBL/GenBank/DDBJ databases">
        <title>Draft genome sequence of various Type strains from the CCUG.</title>
        <authorList>
            <person name="Pineiro-Iglesias B."/>
            <person name="Tunovic T."/>
            <person name="Unosson C."/>
            <person name="Inganas E."/>
            <person name="Ohlen M."/>
            <person name="Cardew S."/>
            <person name="Jensie-Markopoulos S."/>
            <person name="Salva-Serra F."/>
            <person name="Jaen-Luchoro D."/>
            <person name="Karlsson R."/>
            <person name="Svensson-Stadler L."/>
            <person name="Chun J."/>
            <person name="Moore E."/>
        </authorList>
    </citation>
    <scope>NUCLEOTIDE SEQUENCE [LARGE SCALE GENOMIC DNA]</scope>
    <source>
        <strain evidence="2 3">CCUG 53682T</strain>
    </source>
</reference>
<dbReference type="EMBL" id="VXKB01000003">
    <property type="protein sequence ID" value="KAA8714770.1"/>
    <property type="molecule type" value="Genomic_DNA"/>
</dbReference>
<proteinExistence type="predicted"/>
<dbReference type="Proteomes" id="UP000322181">
    <property type="component" value="Unassembled WGS sequence"/>
</dbReference>
<dbReference type="AlphaFoldDB" id="A0A5M9R294"/>
<evidence type="ECO:0000256" key="1">
    <source>
        <dbReference type="SAM" id="Phobius"/>
    </source>
</evidence>
<evidence type="ECO:0000313" key="2">
    <source>
        <dbReference type="EMBL" id="KAA8714770.1"/>
    </source>
</evidence>
<keyword evidence="1" id="KW-0472">Membrane</keyword>
<sequence length="161" mass="17726">MIIPQVINGFIKRISILILCGMLSGCGIFYGAMCGSSILFTPSESVTKITVPDATVAQPYDHLIEVAPHSGMIPFDVTGKPEWMTVTLLSKNDAGEWIPLITEEEWQTRVMKADTRPLIAARLQGTPPERGKVRVNIKGVSYRTMCGTSDPVYSLRLTIKE</sequence>
<comment type="caution">
    <text evidence="2">The sequence shown here is derived from an EMBL/GenBank/DDBJ whole genome shotgun (WGS) entry which is preliminary data.</text>
</comment>
<keyword evidence="1" id="KW-1133">Transmembrane helix</keyword>
<accession>A0A5M9R294</accession>
<dbReference type="RefSeq" id="WP_067368349.1">
    <property type="nucleotide sequence ID" value="NZ_BAAAFS010000003.1"/>
</dbReference>
<gene>
    <name evidence="2" type="ORF">F4V73_13080</name>
</gene>
<evidence type="ECO:0000313" key="3">
    <source>
        <dbReference type="Proteomes" id="UP000322181"/>
    </source>
</evidence>